<comment type="caution">
    <text evidence="3">The sequence shown here is derived from an EMBL/GenBank/DDBJ whole genome shotgun (WGS) entry which is preliminary data.</text>
</comment>
<name>A0A645DJU5_9ZZZZ</name>
<dbReference type="Pfam" id="PF00990">
    <property type="entry name" value="GGDEF"/>
    <property type="match status" value="1"/>
</dbReference>
<dbReference type="PANTHER" id="PTHR33121">
    <property type="entry name" value="CYCLIC DI-GMP PHOSPHODIESTERASE PDEF"/>
    <property type="match status" value="1"/>
</dbReference>
<dbReference type="SUPFAM" id="SSF141868">
    <property type="entry name" value="EAL domain-like"/>
    <property type="match status" value="1"/>
</dbReference>
<dbReference type="Pfam" id="PF00563">
    <property type="entry name" value="EAL"/>
    <property type="match status" value="1"/>
</dbReference>
<dbReference type="Gene3D" id="3.30.70.270">
    <property type="match status" value="1"/>
</dbReference>
<protein>
    <submittedName>
        <fullName evidence="3">Putative signaling protein</fullName>
    </submittedName>
</protein>
<dbReference type="PROSITE" id="PS50883">
    <property type="entry name" value="EAL"/>
    <property type="match status" value="1"/>
</dbReference>
<evidence type="ECO:0000259" key="1">
    <source>
        <dbReference type="PROSITE" id="PS50883"/>
    </source>
</evidence>
<dbReference type="CDD" id="cd01949">
    <property type="entry name" value="GGDEF"/>
    <property type="match status" value="1"/>
</dbReference>
<dbReference type="PANTHER" id="PTHR33121:SF70">
    <property type="entry name" value="SIGNALING PROTEIN YKOW"/>
    <property type="match status" value="1"/>
</dbReference>
<dbReference type="NCBIfam" id="TIGR00254">
    <property type="entry name" value="GGDEF"/>
    <property type="match status" value="1"/>
</dbReference>
<dbReference type="InterPro" id="IPR043128">
    <property type="entry name" value="Rev_trsase/Diguanyl_cyclase"/>
</dbReference>
<gene>
    <name evidence="3" type="ORF">SDC9_136427</name>
</gene>
<feature type="domain" description="GGDEF" evidence="2">
    <location>
        <begin position="1"/>
        <end position="130"/>
    </location>
</feature>
<dbReference type="Gene3D" id="3.20.20.450">
    <property type="entry name" value="EAL domain"/>
    <property type="match status" value="1"/>
</dbReference>
<dbReference type="CDD" id="cd01948">
    <property type="entry name" value="EAL"/>
    <property type="match status" value="1"/>
</dbReference>
<dbReference type="EMBL" id="VSSQ01036761">
    <property type="protein sequence ID" value="MPM89318.1"/>
    <property type="molecule type" value="Genomic_DNA"/>
</dbReference>
<dbReference type="InterPro" id="IPR035919">
    <property type="entry name" value="EAL_sf"/>
</dbReference>
<evidence type="ECO:0000313" key="3">
    <source>
        <dbReference type="EMBL" id="MPM89318.1"/>
    </source>
</evidence>
<dbReference type="SMART" id="SM00052">
    <property type="entry name" value="EAL"/>
    <property type="match status" value="1"/>
</dbReference>
<dbReference type="InterPro" id="IPR001633">
    <property type="entry name" value="EAL_dom"/>
</dbReference>
<proteinExistence type="predicted"/>
<reference evidence="3" key="1">
    <citation type="submission" date="2019-08" db="EMBL/GenBank/DDBJ databases">
        <authorList>
            <person name="Kucharzyk K."/>
            <person name="Murdoch R.W."/>
            <person name="Higgins S."/>
            <person name="Loffler F."/>
        </authorList>
    </citation>
    <scope>NUCLEOTIDE SEQUENCE</scope>
</reference>
<sequence length="339" mass="39333">MVRIDIDNFKMINEMYGFEEGDFILKKMERLITEILSGDDLHCRLGGDDFLALLKYSSDADVIEKGTVFRKEFSQFLEVNEKRYTLNFTTGIYHIPANESDIDKIVDRATMAHNYSKQLPNERKFSFYREDMREKAIRDKDIEDVMGAALKNGEFRVFLQPRYNIDSGKMEGAEALVRWFKNGKMMLPSEFIPVFEKNGFIVNVDLFVLDEVCRLQRQWLDEGINPLPISVNQSKPLIYGNDYVKKLKSTVEKYNIPPRLIELELLETIIHDDIVRLTDTIRQLRDYGFLICIDDFGNGYSSLNLLKDIYADVLKVDRGFLSDAETNIRAGQVLKSIIL</sequence>
<dbReference type="InterPro" id="IPR050706">
    <property type="entry name" value="Cyclic-di-GMP_PDE-like"/>
</dbReference>
<dbReference type="AlphaFoldDB" id="A0A645DJU5"/>
<dbReference type="GO" id="GO:0071111">
    <property type="term" value="F:cyclic-guanylate-specific phosphodiesterase activity"/>
    <property type="evidence" value="ECO:0007669"/>
    <property type="project" value="InterPro"/>
</dbReference>
<evidence type="ECO:0000259" key="2">
    <source>
        <dbReference type="PROSITE" id="PS50887"/>
    </source>
</evidence>
<accession>A0A645DJU5</accession>
<organism evidence="3">
    <name type="scientific">bioreactor metagenome</name>
    <dbReference type="NCBI Taxonomy" id="1076179"/>
    <lineage>
        <taxon>unclassified sequences</taxon>
        <taxon>metagenomes</taxon>
        <taxon>ecological metagenomes</taxon>
    </lineage>
</organism>
<dbReference type="PROSITE" id="PS50887">
    <property type="entry name" value="GGDEF"/>
    <property type="match status" value="1"/>
</dbReference>
<dbReference type="InterPro" id="IPR029787">
    <property type="entry name" value="Nucleotide_cyclase"/>
</dbReference>
<dbReference type="SMART" id="SM00267">
    <property type="entry name" value="GGDEF"/>
    <property type="match status" value="1"/>
</dbReference>
<dbReference type="InterPro" id="IPR000160">
    <property type="entry name" value="GGDEF_dom"/>
</dbReference>
<dbReference type="SUPFAM" id="SSF55073">
    <property type="entry name" value="Nucleotide cyclase"/>
    <property type="match status" value="1"/>
</dbReference>
<feature type="domain" description="EAL" evidence="1">
    <location>
        <begin position="139"/>
        <end position="339"/>
    </location>
</feature>